<dbReference type="PATRIC" id="fig|68170.10.peg.8315"/>
<sequence>MCGKHAPEFDDATEDEELNPVMSHRLFTHRPCGLHVDLSLVGVQVSPFSPDFPILHRMTATPLRRLALIQFGLAAVQTLLTLVQSRLPAIQGTIALIPGCPRRDRRGRRGHLAVDLVLLTDPVGVVARSAHPSLDHSGSLGVRPAEIA</sequence>
<keyword evidence="2" id="KW-1185">Reference proteome</keyword>
<dbReference type="EMBL" id="JYJG01000279">
    <property type="protein sequence ID" value="KJK43657.1"/>
    <property type="molecule type" value="Genomic_DNA"/>
</dbReference>
<evidence type="ECO:0000313" key="2">
    <source>
        <dbReference type="Proteomes" id="UP000033393"/>
    </source>
</evidence>
<proteinExistence type="predicted"/>
<organism evidence="1 2">
    <name type="scientific">Lentzea aerocolonigenes</name>
    <name type="common">Lechevalieria aerocolonigenes</name>
    <name type="synonym">Saccharothrix aerocolonigenes</name>
    <dbReference type="NCBI Taxonomy" id="68170"/>
    <lineage>
        <taxon>Bacteria</taxon>
        <taxon>Bacillati</taxon>
        <taxon>Actinomycetota</taxon>
        <taxon>Actinomycetes</taxon>
        <taxon>Pseudonocardiales</taxon>
        <taxon>Pseudonocardiaceae</taxon>
        <taxon>Lentzea</taxon>
    </lineage>
</organism>
<evidence type="ECO:0000313" key="1">
    <source>
        <dbReference type="EMBL" id="KJK43657.1"/>
    </source>
</evidence>
<accession>A0A0F0GNY2</accession>
<comment type="caution">
    <text evidence="1">The sequence shown here is derived from an EMBL/GenBank/DDBJ whole genome shotgun (WGS) entry which is preliminary data.</text>
</comment>
<reference evidence="1 2" key="1">
    <citation type="submission" date="2015-02" db="EMBL/GenBank/DDBJ databases">
        <authorList>
            <person name="Ju K.-S."/>
            <person name="Doroghazi J.R."/>
            <person name="Metcalf W."/>
        </authorList>
    </citation>
    <scope>NUCLEOTIDE SEQUENCE [LARGE SCALE GENOMIC DNA]</scope>
    <source>
        <strain evidence="1 2">NRRL B-16140</strain>
    </source>
</reference>
<dbReference type="Proteomes" id="UP000033393">
    <property type="component" value="Unassembled WGS sequence"/>
</dbReference>
<dbReference type="AlphaFoldDB" id="A0A0F0GNY2"/>
<protein>
    <submittedName>
        <fullName evidence="1">Uncharacterized protein</fullName>
    </submittedName>
</protein>
<name>A0A0F0GNY2_LENAE</name>
<gene>
    <name evidence="1" type="ORF">UK23_32265</name>
</gene>